<dbReference type="InterPro" id="IPR052526">
    <property type="entry name" value="HTH-type_Bedaq_tolerance"/>
</dbReference>
<dbReference type="PROSITE" id="PS50995">
    <property type="entry name" value="HTH_MARR_2"/>
    <property type="match status" value="1"/>
</dbReference>
<dbReference type="InterPro" id="IPR036390">
    <property type="entry name" value="WH_DNA-bd_sf"/>
</dbReference>
<dbReference type="InterPro" id="IPR036388">
    <property type="entry name" value="WH-like_DNA-bd_sf"/>
</dbReference>
<gene>
    <name evidence="3" type="ORF">SAMN04489812_3914</name>
</gene>
<dbReference type="AlphaFoldDB" id="A0A1H1X364"/>
<dbReference type="RefSeq" id="WP_091527111.1">
    <property type="nucleotide sequence ID" value="NZ_LT629772.1"/>
</dbReference>
<proteinExistence type="predicted"/>
<dbReference type="EMBL" id="LT629772">
    <property type="protein sequence ID" value="SDT03774.1"/>
    <property type="molecule type" value="Genomic_DNA"/>
</dbReference>
<feature type="compositionally biased region" description="Basic and acidic residues" evidence="1">
    <location>
        <begin position="153"/>
        <end position="170"/>
    </location>
</feature>
<evidence type="ECO:0000256" key="1">
    <source>
        <dbReference type="SAM" id="MobiDB-lite"/>
    </source>
</evidence>
<reference evidence="3 4" key="1">
    <citation type="submission" date="2016-10" db="EMBL/GenBank/DDBJ databases">
        <authorList>
            <person name="de Groot N.N."/>
        </authorList>
    </citation>
    <scope>NUCLEOTIDE SEQUENCE [LARGE SCALE GENOMIC DNA]</scope>
    <source>
        <strain evidence="3 4">DSM 21800</strain>
    </source>
</reference>
<keyword evidence="4" id="KW-1185">Reference proteome</keyword>
<feature type="domain" description="HTH marR-type" evidence="2">
    <location>
        <begin position="1"/>
        <end position="147"/>
    </location>
</feature>
<dbReference type="SMART" id="SM00347">
    <property type="entry name" value="HTH_MARR"/>
    <property type="match status" value="1"/>
</dbReference>
<dbReference type="Pfam" id="PF01047">
    <property type="entry name" value="MarR"/>
    <property type="match status" value="1"/>
</dbReference>
<dbReference type="Proteomes" id="UP000199103">
    <property type="component" value="Chromosome I"/>
</dbReference>
<evidence type="ECO:0000313" key="3">
    <source>
        <dbReference type="EMBL" id="SDT03774.1"/>
    </source>
</evidence>
<accession>A0A1H1X364</accession>
<dbReference type="Gene3D" id="1.10.10.10">
    <property type="entry name" value="Winged helix-like DNA-binding domain superfamily/Winged helix DNA-binding domain"/>
    <property type="match status" value="1"/>
</dbReference>
<dbReference type="STRING" id="630515.SAMN04489812_3914"/>
<evidence type="ECO:0000259" key="2">
    <source>
        <dbReference type="PROSITE" id="PS50995"/>
    </source>
</evidence>
<name>A0A1H1X364_9ACTN</name>
<dbReference type="InterPro" id="IPR000835">
    <property type="entry name" value="HTH_MarR-typ"/>
</dbReference>
<feature type="region of interest" description="Disordered" evidence="1">
    <location>
        <begin position="146"/>
        <end position="170"/>
    </location>
</feature>
<dbReference type="SUPFAM" id="SSF46785">
    <property type="entry name" value="Winged helix' DNA-binding domain"/>
    <property type="match status" value="1"/>
</dbReference>
<dbReference type="GO" id="GO:0003700">
    <property type="term" value="F:DNA-binding transcription factor activity"/>
    <property type="evidence" value="ECO:0007669"/>
    <property type="project" value="InterPro"/>
</dbReference>
<dbReference type="PANTHER" id="PTHR39515:SF2">
    <property type="entry name" value="HTH-TYPE TRANSCRIPTIONAL REGULATOR RV0880"/>
    <property type="match status" value="1"/>
</dbReference>
<dbReference type="OrthoDB" id="3726624at2"/>
<organism evidence="3 4">
    <name type="scientific">Microlunatus soli</name>
    <dbReference type="NCBI Taxonomy" id="630515"/>
    <lineage>
        <taxon>Bacteria</taxon>
        <taxon>Bacillati</taxon>
        <taxon>Actinomycetota</taxon>
        <taxon>Actinomycetes</taxon>
        <taxon>Propionibacteriales</taxon>
        <taxon>Propionibacteriaceae</taxon>
        <taxon>Microlunatus</taxon>
    </lineage>
</organism>
<protein>
    <submittedName>
        <fullName evidence="3">MarR family protein</fullName>
    </submittedName>
</protein>
<evidence type="ECO:0000313" key="4">
    <source>
        <dbReference type="Proteomes" id="UP000199103"/>
    </source>
</evidence>
<dbReference type="PANTHER" id="PTHR39515">
    <property type="entry name" value="CONSERVED PROTEIN"/>
    <property type="match status" value="1"/>
</dbReference>
<sequence length="170" mass="18409">MQSTVDPGDRQAAAAEPGELLLACARFTRTASRLNRTADPSAIWRAMATLEEAGPLRVSEFAELDHCSQPTATAMIKRLETDGLAARVADPADGRAWLVNLTDSGRRRLAATRGRTARLIHDRLGEQSPVDPDELRSAIAVINRLTSSLSGPRDPRDADSRTVHEEDISA</sequence>